<reference evidence="1" key="2">
    <citation type="submission" date="2020-11" db="EMBL/GenBank/DDBJ databases">
        <authorList>
            <person name="McCartney M.A."/>
            <person name="Auch B."/>
            <person name="Kono T."/>
            <person name="Mallez S."/>
            <person name="Becker A."/>
            <person name="Gohl D.M."/>
            <person name="Silverstein K.A.T."/>
            <person name="Koren S."/>
            <person name="Bechman K.B."/>
            <person name="Herman A."/>
            <person name="Abrahante J.E."/>
            <person name="Garbe J."/>
        </authorList>
    </citation>
    <scope>NUCLEOTIDE SEQUENCE</scope>
    <source>
        <strain evidence="1">Duluth1</strain>
        <tissue evidence="1">Whole animal</tissue>
    </source>
</reference>
<dbReference type="Proteomes" id="UP000828390">
    <property type="component" value="Unassembled WGS sequence"/>
</dbReference>
<sequence>MEVPEIQVDAADDYTKAIELSNACREFYRNRVKATENFKQSMSNRNNNNCVAGANKRTSIDDAMDKLRTEMASLMDQDLSLMKQLLTLNEAIEDLKTKRLYHLSKDSLRASSQEMHVSDWSVSETDMFEETDDDEFEKKLLDTKDSYQLSSISLPVPLTKQSKAHTDFIRRSDLAIVVRDHVHRTVKHEPQSSMDSGYGDDVPYHKIYRGPVEVSF</sequence>
<evidence type="ECO:0000313" key="2">
    <source>
        <dbReference type="Proteomes" id="UP000828390"/>
    </source>
</evidence>
<evidence type="ECO:0000313" key="1">
    <source>
        <dbReference type="EMBL" id="KAH3809233.1"/>
    </source>
</evidence>
<protein>
    <submittedName>
        <fullName evidence="1">Uncharacterized protein</fullName>
    </submittedName>
</protein>
<name>A0A9D4G5R7_DREPO</name>
<dbReference type="InterPro" id="IPR039499">
    <property type="entry name" value="LURA1/LRA25"/>
</dbReference>
<dbReference type="Pfam" id="PF14854">
    <property type="entry name" value="LURAP"/>
    <property type="match status" value="1"/>
</dbReference>
<accession>A0A9D4G5R7</accession>
<reference evidence="1" key="1">
    <citation type="journal article" date="2019" name="bioRxiv">
        <title>The Genome of the Zebra Mussel, Dreissena polymorpha: A Resource for Invasive Species Research.</title>
        <authorList>
            <person name="McCartney M.A."/>
            <person name="Auch B."/>
            <person name="Kono T."/>
            <person name="Mallez S."/>
            <person name="Zhang Y."/>
            <person name="Obille A."/>
            <person name="Becker A."/>
            <person name="Abrahante J.E."/>
            <person name="Garbe J."/>
            <person name="Badalamenti J.P."/>
            <person name="Herman A."/>
            <person name="Mangelson H."/>
            <person name="Liachko I."/>
            <person name="Sullivan S."/>
            <person name="Sone E.D."/>
            <person name="Koren S."/>
            <person name="Silverstein K.A.T."/>
            <person name="Beckman K.B."/>
            <person name="Gohl D.M."/>
        </authorList>
    </citation>
    <scope>NUCLEOTIDE SEQUENCE</scope>
    <source>
        <strain evidence="1">Duluth1</strain>
        <tissue evidence="1">Whole animal</tissue>
    </source>
</reference>
<dbReference type="AlphaFoldDB" id="A0A9D4G5R7"/>
<dbReference type="EMBL" id="JAIWYP010000006">
    <property type="protein sequence ID" value="KAH3809233.1"/>
    <property type="molecule type" value="Genomic_DNA"/>
</dbReference>
<organism evidence="1 2">
    <name type="scientific">Dreissena polymorpha</name>
    <name type="common">Zebra mussel</name>
    <name type="synonym">Mytilus polymorpha</name>
    <dbReference type="NCBI Taxonomy" id="45954"/>
    <lineage>
        <taxon>Eukaryota</taxon>
        <taxon>Metazoa</taxon>
        <taxon>Spiralia</taxon>
        <taxon>Lophotrochozoa</taxon>
        <taxon>Mollusca</taxon>
        <taxon>Bivalvia</taxon>
        <taxon>Autobranchia</taxon>
        <taxon>Heteroconchia</taxon>
        <taxon>Euheterodonta</taxon>
        <taxon>Imparidentia</taxon>
        <taxon>Neoheterodontei</taxon>
        <taxon>Myida</taxon>
        <taxon>Dreissenoidea</taxon>
        <taxon>Dreissenidae</taxon>
        <taxon>Dreissena</taxon>
    </lineage>
</organism>
<keyword evidence="2" id="KW-1185">Reference proteome</keyword>
<gene>
    <name evidence="1" type="ORF">DPMN_137594</name>
</gene>
<proteinExistence type="predicted"/>
<comment type="caution">
    <text evidence="1">The sequence shown here is derived from an EMBL/GenBank/DDBJ whole genome shotgun (WGS) entry which is preliminary data.</text>
</comment>